<dbReference type="InterPro" id="IPR016047">
    <property type="entry name" value="M23ase_b-sheet_dom"/>
</dbReference>
<evidence type="ECO:0000313" key="4">
    <source>
        <dbReference type="Proteomes" id="UP000177521"/>
    </source>
</evidence>
<proteinExistence type="predicted"/>
<accession>A0A1F4XIW4</accession>
<dbReference type="PANTHER" id="PTHR21666:SF289">
    <property type="entry name" value="L-ALA--D-GLU ENDOPEPTIDASE"/>
    <property type="match status" value="1"/>
</dbReference>
<dbReference type="InterPro" id="IPR050570">
    <property type="entry name" value="Cell_wall_metabolism_enzyme"/>
</dbReference>
<dbReference type="Pfam" id="PF01551">
    <property type="entry name" value="Peptidase_M23"/>
    <property type="match status" value="1"/>
</dbReference>
<dbReference type="SUPFAM" id="SSF51261">
    <property type="entry name" value="Duplicated hybrid motif"/>
    <property type="match status" value="1"/>
</dbReference>
<sequence>MTDLAAALVQSIKMGEIKLAALVPVDLLRGKRTYFQAEIFNDPKYKAALTNPDQFQAILQELQGESGLLVGKYGEERQAMLVGSRYEAEGRTIHLGLDLLLAPGTAIFAAFAGQVVASAQEDKLLGYGNYLLLEHRLGERKFYTFYGHLATAERAKLGRAVLAGEAIATIGDSKQNGGWPSHLHFQLCTEFPPAGHPPGYVSKQDFAKLAALYPDPSFIIDPAWR</sequence>
<organism evidence="3 4">
    <name type="scientific">Candidatus Abawacabacteria bacterium RIFCSPHIGHO2_01_FULL_46_8</name>
    <dbReference type="NCBI Taxonomy" id="1817815"/>
    <lineage>
        <taxon>Bacteria</taxon>
        <taxon>Candidatus Abawacaibacteriota</taxon>
    </lineage>
</organism>
<protein>
    <recommendedName>
        <fullName evidence="2">M23ase beta-sheet core domain-containing protein</fullName>
    </recommendedName>
</protein>
<keyword evidence="1" id="KW-0732">Signal</keyword>
<dbReference type="InterPro" id="IPR011055">
    <property type="entry name" value="Dup_hybrid_motif"/>
</dbReference>
<dbReference type="AlphaFoldDB" id="A0A1F4XIW4"/>
<evidence type="ECO:0000313" key="3">
    <source>
        <dbReference type="EMBL" id="OGC81559.1"/>
    </source>
</evidence>
<evidence type="ECO:0000259" key="2">
    <source>
        <dbReference type="Pfam" id="PF01551"/>
    </source>
</evidence>
<comment type="caution">
    <text evidence="3">The sequence shown here is derived from an EMBL/GenBank/DDBJ whole genome shotgun (WGS) entry which is preliminary data.</text>
</comment>
<name>A0A1F4XIW4_9BACT</name>
<dbReference type="GO" id="GO:0004222">
    <property type="term" value="F:metalloendopeptidase activity"/>
    <property type="evidence" value="ECO:0007669"/>
    <property type="project" value="TreeGrafter"/>
</dbReference>
<dbReference type="PANTHER" id="PTHR21666">
    <property type="entry name" value="PEPTIDASE-RELATED"/>
    <property type="match status" value="1"/>
</dbReference>
<gene>
    <name evidence="3" type="ORF">A2788_01800</name>
</gene>
<dbReference type="CDD" id="cd12797">
    <property type="entry name" value="M23_peptidase"/>
    <property type="match status" value="1"/>
</dbReference>
<reference evidence="3 4" key="1">
    <citation type="journal article" date="2016" name="Nat. Commun.">
        <title>Thousands of microbial genomes shed light on interconnected biogeochemical processes in an aquifer system.</title>
        <authorList>
            <person name="Anantharaman K."/>
            <person name="Brown C.T."/>
            <person name="Hug L.A."/>
            <person name="Sharon I."/>
            <person name="Castelle C.J."/>
            <person name="Probst A.J."/>
            <person name="Thomas B.C."/>
            <person name="Singh A."/>
            <person name="Wilkins M.J."/>
            <person name="Karaoz U."/>
            <person name="Brodie E.L."/>
            <person name="Williams K.H."/>
            <person name="Hubbard S.S."/>
            <person name="Banfield J.F."/>
        </authorList>
    </citation>
    <scope>NUCLEOTIDE SEQUENCE [LARGE SCALE GENOMIC DNA]</scope>
</reference>
<dbReference type="EMBL" id="MEWS01000037">
    <property type="protein sequence ID" value="OGC81559.1"/>
    <property type="molecule type" value="Genomic_DNA"/>
</dbReference>
<evidence type="ECO:0000256" key="1">
    <source>
        <dbReference type="ARBA" id="ARBA00022729"/>
    </source>
</evidence>
<feature type="domain" description="M23ase beta-sheet core" evidence="2">
    <location>
        <begin position="93"/>
        <end position="187"/>
    </location>
</feature>
<dbReference type="Gene3D" id="2.70.70.10">
    <property type="entry name" value="Glucose Permease (Domain IIA)"/>
    <property type="match status" value="1"/>
</dbReference>
<dbReference type="Proteomes" id="UP000177521">
    <property type="component" value="Unassembled WGS sequence"/>
</dbReference>